<dbReference type="GO" id="GO:0005829">
    <property type="term" value="C:cytosol"/>
    <property type="evidence" value="ECO:0007669"/>
    <property type="project" value="UniProtKB-ARBA"/>
</dbReference>
<evidence type="ECO:0000256" key="6">
    <source>
        <dbReference type="ARBA" id="ARBA00023135"/>
    </source>
</evidence>
<evidence type="ECO:0000313" key="12">
    <source>
        <dbReference type="Proteomes" id="UP000053201"/>
    </source>
</evidence>
<keyword evidence="7" id="KW-0687">Ribonucleoprotein</keyword>
<dbReference type="InterPro" id="IPR009018">
    <property type="entry name" value="Signal_recog_particle_SRP9/14"/>
</dbReference>
<evidence type="ECO:0000256" key="5">
    <source>
        <dbReference type="ARBA" id="ARBA00022884"/>
    </source>
</evidence>
<sequence length="118" mass="13560">MGYVELWDEYQEAVEQLYLSSPFKTRYVSKYRHKDGKLVLKVTDGPTCLKFRTDRLPDLKKFERLNLSLMEKMQGRKKLDAMETDVPEVLTATSPNDTPVQSPPAPAGRKGKGKKKNR</sequence>
<dbReference type="Gene3D" id="3.30.720.10">
    <property type="entry name" value="Signal recognition particle alu RNA binding heterodimer, srp9/1"/>
    <property type="match status" value="1"/>
</dbReference>
<name>A0A0L0H450_SPIPD</name>
<evidence type="ECO:0000256" key="1">
    <source>
        <dbReference type="ARBA" id="ARBA00004496"/>
    </source>
</evidence>
<dbReference type="InterPro" id="IPR039432">
    <property type="entry name" value="SRP9_dom"/>
</dbReference>
<dbReference type="EMBL" id="KQ257470">
    <property type="protein sequence ID" value="KNC96265.1"/>
    <property type="molecule type" value="Genomic_DNA"/>
</dbReference>
<dbReference type="FunFam" id="3.30.720.10:FF:000001">
    <property type="entry name" value="Signal recognition particle 9 kDa protein"/>
    <property type="match status" value="1"/>
</dbReference>
<evidence type="ECO:0000256" key="7">
    <source>
        <dbReference type="ARBA" id="ARBA00023274"/>
    </source>
</evidence>
<dbReference type="GO" id="GO:0006614">
    <property type="term" value="P:SRP-dependent cotranslational protein targeting to membrane"/>
    <property type="evidence" value="ECO:0007669"/>
    <property type="project" value="InterPro"/>
</dbReference>
<comment type="function">
    <text evidence="8">Component of the signal recognition particle (SRP) complex, a ribonucleoprotein complex that mediates the cotranslational targeting of secretory and membrane proteins to the endoplasmic reticulum (ER). SRP9 together with SRP14 and the Alu portion of the SRP RNA, constitutes the elongation arrest domain of SRP. The complex of SRP9 and SRP14 is required for SRP RNA binding.</text>
</comment>
<dbReference type="SUPFAM" id="SSF54762">
    <property type="entry name" value="Signal recognition particle alu RNA binding heterodimer, SRP9/14"/>
    <property type="match status" value="1"/>
</dbReference>
<dbReference type="OMA" id="DPMKVRF"/>
<evidence type="ECO:0000313" key="11">
    <source>
        <dbReference type="EMBL" id="KNC96265.1"/>
    </source>
</evidence>
<keyword evidence="4" id="KW-0963">Cytoplasm</keyword>
<feature type="compositionally biased region" description="Basic residues" evidence="9">
    <location>
        <begin position="109"/>
        <end position="118"/>
    </location>
</feature>
<comment type="similarity">
    <text evidence="2">Belongs to the SRP9 family.</text>
</comment>
<dbReference type="Proteomes" id="UP000053201">
    <property type="component" value="Unassembled WGS sequence"/>
</dbReference>
<organism evidence="11 12">
    <name type="scientific">Spizellomyces punctatus (strain DAOM BR117)</name>
    <dbReference type="NCBI Taxonomy" id="645134"/>
    <lineage>
        <taxon>Eukaryota</taxon>
        <taxon>Fungi</taxon>
        <taxon>Fungi incertae sedis</taxon>
        <taxon>Chytridiomycota</taxon>
        <taxon>Chytridiomycota incertae sedis</taxon>
        <taxon>Chytridiomycetes</taxon>
        <taxon>Spizellomycetales</taxon>
        <taxon>Spizellomycetaceae</taxon>
        <taxon>Spizellomyces</taxon>
    </lineage>
</organism>
<dbReference type="InterPro" id="IPR039914">
    <property type="entry name" value="SRP9-like"/>
</dbReference>
<keyword evidence="5" id="KW-0694">RNA-binding</keyword>
<proteinExistence type="inferred from homology"/>
<accession>A0A0L0H450</accession>
<keyword evidence="6" id="KW-0733">Signal recognition particle</keyword>
<dbReference type="eggNOG" id="KOG3465">
    <property type="taxonomic scope" value="Eukaryota"/>
</dbReference>
<feature type="domain" description="SRP9" evidence="10">
    <location>
        <begin position="6"/>
        <end position="73"/>
    </location>
</feature>
<evidence type="ECO:0000256" key="3">
    <source>
        <dbReference type="ARBA" id="ARBA00020414"/>
    </source>
</evidence>
<dbReference type="PANTHER" id="PTHR12834">
    <property type="entry name" value="SIGNAL RECOGNITION PARTICLE 9 KDA PROTEIN"/>
    <property type="match status" value="1"/>
</dbReference>
<dbReference type="GO" id="GO:0008312">
    <property type="term" value="F:7S RNA binding"/>
    <property type="evidence" value="ECO:0007669"/>
    <property type="project" value="InterPro"/>
</dbReference>
<feature type="region of interest" description="Disordered" evidence="9">
    <location>
        <begin position="76"/>
        <end position="118"/>
    </location>
</feature>
<evidence type="ECO:0000256" key="2">
    <source>
        <dbReference type="ARBA" id="ARBA00009193"/>
    </source>
</evidence>
<dbReference type="Pfam" id="PF05486">
    <property type="entry name" value="SRP9-21"/>
    <property type="match status" value="1"/>
</dbReference>
<dbReference type="GeneID" id="27691583"/>
<keyword evidence="12" id="KW-1185">Reference proteome</keyword>
<feature type="compositionally biased region" description="Polar residues" evidence="9">
    <location>
        <begin position="91"/>
        <end position="100"/>
    </location>
</feature>
<dbReference type="OrthoDB" id="360923at2759"/>
<evidence type="ECO:0000256" key="4">
    <source>
        <dbReference type="ARBA" id="ARBA00022490"/>
    </source>
</evidence>
<comment type="subcellular location">
    <subcellularLocation>
        <location evidence="1">Cytoplasm</location>
    </subcellularLocation>
</comment>
<protein>
    <recommendedName>
        <fullName evidence="3">Signal recognition particle 9 kDa protein</fullName>
    </recommendedName>
</protein>
<reference evidence="11 12" key="1">
    <citation type="submission" date="2009-08" db="EMBL/GenBank/DDBJ databases">
        <title>The Genome Sequence of Spizellomyces punctatus strain DAOM BR117.</title>
        <authorList>
            <consortium name="The Broad Institute Genome Sequencing Platform"/>
            <person name="Russ C."/>
            <person name="Cuomo C."/>
            <person name="Shea T."/>
            <person name="Young S.K."/>
            <person name="Zeng Q."/>
            <person name="Koehrsen M."/>
            <person name="Haas B."/>
            <person name="Borodovsky M."/>
            <person name="Guigo R."/>
            <person name="Alvarado L."/>
            <person name="Berlin A."/>
            <person name="Bochicchio J."/>
            <person name="Borenstein D."/>
            <person name="Chapman S."/>
            <person name="Chen Z."/>
            <person name="Engels R."/>
            <person name="Freedman E."/>
            <person name="Gellesch M."/>
            <person name="Goldberg J."/>
            <person name="Griggs A."/>
            <person name="Gujja S."/>
            <person name="Heiman D."/>
            <person name="Hepburn T."/>
            <person name="Howarth C."/>
            <person name="Jen D."/>
            <person name="Larson L."/>
            <person name="Lewis B."/>
            <person name="Mehta T."/>
            <person name="Park D."/>
            <person name="Pearson M."/>
            <person name="Roberts A."/>
            <person name="Saif S."/>
            <person name="Shenoy N."/>
            <person name="Sisk P."/>
            <person name="Stolte C."/>
            <person name="Sykes S."/>
            <person name="Thomson T."/>
            <person name="Walk T."/>
            <person name="White J."/>
            <person name="Yandava C."/>
            <person name="Burger G."/>
            <person name="Gray M.W."/>
            <person name="Holland P.W.H."/>
            <person name="King N."/>
            <person name="Lang F.B.F."/>
            <person name="Roger A.J."/>
            <person name="Ruiz-Trillo I."/>
            <person name="Lander E."/>
            <person name="Nusbaum C."/>
        </authorList>
    </citation>
    <scope>NUCLEOTIDE SEQUENCE [LARGE SCALE GENOMIC DNA]</scope>
    <source>
        <strain evidence="11 12">DAOM BR117</strain>
    </source>
</reference>
<dbReference type="PANTHER" id="PTHR12834:SF12">
    <property type="entry name" value="SIGNAL RECOGNITION PARTICLE 9 KDA PROTEIN"/>
    <property type="match status" value="1"/>
</dbReference>
<dbReference type="VEuPathDB" id="FungiDB:SPPG_08416"/>
<evidence type="ECO:0000256" key="8">
    <source>
        <dbReference type="ARBA" id="ARBA00045462"/>
    </source>
</evidence>
<dbReference type="AlphaFoldDB" id="A0A0L0H450"/>
<evidence type="ECO:0000256" key="9">
    <source>
        <dbReference type="SAM" id="MobiDB-lite"/>
    </source>
</evidence>
<dbReference type="STRING" id="645134.A0A0L0H450"/>
<dbReference type="GO" id="GO:0005786">
    <property type="term" value="C:signal recognition particle, endoplasmic reticulum targeting"/>
    <property type="evidence" value="ECO:0007669"/>
    <property type="project" value="UniProtKB-KW"/>
</dbReference>
<gene>
    <name evidence="11" type="ORF">SPPG_08416</name>
</gene>
<evidence type="ECO:0000259" key="10">
    <source>
        <dbReference type="Pfam" id="PF05486"/>
    </source>
</evidence>
<dbReference type="RefSeq" id="XP_016604305.1">
    <property type="nucleotide sequence ID" value="XM_016756573.1"/>
</dbReference>
<dbReference type="InParanoid" id="A0A0L0H450"/>